<dbReference type="RefSeq" id="WP_366191663.1">
    <property type="nucleotide sequence ID" value="NZ_JBFBVU010000003.1"/>
</dbReference>
<keyword evidence="1" id="KW-0732">Signal</keyword>
<evidence type="ECO:0000313" key="3">
    <source>
        <dbReference type="Proteomes" id="UP001553161"/>
    </source>
</evidence>
<dbReference type="InterPro" id="IPR043504">
    <property type="entry name" value="Peptidase_S1_PA_chymotrypsin"/>
</dbReference>
<evidence type="ECO:0000313" key="2">
    <source>
        <dbReference type="EMBL" id="MEV8465876.1"/>
    </source>
</evidence>
<gene>
    <name evidence="2" type="ORF">AB0T83_03660</name>
</gene>
<evidence type="ECO:0000256" key="1">
    <source>
        <dbReference type="SAM" id="SignalP"/>
    </source>
</evidence>
<feature type="signal peptide" evidence="1">
    <location>
        <begin position="1"/>
        <end position="24"/>
    </location>
</feature>
<keyword evidence="2" id="KW-0645">Protease</keyword>
<accession>A0ABV3L2Z9</accession>
<dbReference type="GO" id="GO:0006508">
    <property type="term" value="P:proteolysis"/>
    <property type="evidence" value="ECO:0007669"/>
    <property type="project" value="UniProtKB-KW"/>
</dbReference>
<name>A0ABV3L2Z9_9RHOB</name>
<dbReference type="EMBL" id="JBFBVU010000003">
    <property type="protein sequence ID" value="MEV8465876.1"/>
    <property type="molecule type" value="Genomic_DNA"/>
</dbReference>
<dbReference type="Proteomes" id="UP001553161">
    <property type="component" value="Unassembled WGS sequence"/>
</dbReference>
<keyword evidence="3" id="KW-1185">Reference proteome</keyword>
<dbReference type="Gene3D" id="2.40.10.10">
    <property type="entry name" value="Trypsin-like serine proteases"/>
    <property type="match status" value="2"/>
</dbReference>
<dbReference type="Pfam" id="PF13365">
    <property type="entry name" value="Trypsin_2"/>
    <property type="match status" value="1"/>
</dbReference>
<keyword evidence="2" id="KW-0378">Hydrolase</keyword>
<feature type="chain" id="PRO_5045454191" evidence="1">
    <location>
        <begin position="25"/>
        <end position="733"/>
    </location>
</feature>
<proteinExistence type="predicted"/>
<sequence>MIRILRTAALALTLVAMMVPPALADSRQSVVRVKCLLANGGEMKATGFIWPKKGQMVTALHAVAGCQEVEVYSQAAKRSTIATHALTVDLEADLALLQLEDDLGLEAVPHADREPDLSRPFMTWGYPLVQKKVIGHKIEFGLGLDSNITTIGQAFEGDEIKELFKHQSYPGKATQILRVTSTIQPGHSGAPIFDEHGHVVAIADGGLLGGFRGINWSIPAHIYLINLPYSQDPIPQEASEWAGLFSATQPGKAKPTAGGGVFGQDPVAPQNGGEGLDHEPVAEPEYLGDPQFFLGDGSGPYLLRQVTLREALDYMYFVQEDSFYATEIEHLMWDQSLLEDVWYNVYQDPTTGGTLAFPSWVTIDWLQDGNYIWAYSNDYLYQMTAYFRQEETFENAMGHIYGHSQWIDGFAQWSENWPSQVTDPVIDYEWEHADYSRSHIGIEAQMNHQAFFMETSTVRGSAFLGASSRSPYPEAGPAVHEQFNALVMEAGMVYLTSLVDLQDWAWEYDQRYLEQQGIGEGTVVGFGNDSDLTLVRQMSLRQALDYIRYLDEYDPFIGEIEGVLWDEALKDEIWFNVYEDAVTGATVAVPSWMAMEWNNDTGMLFAYNDTDTLEMTVAVLPGQGFDGALEQSSHHVTDLHGWAEWYESSPLDFNWDYFTPEDQFATFTGMYSGLDHATGRQGDMLMNLSVLGDVFLGTTVFMTPLGEWPAEEVVLEAMMMEVSARYLSDFAKF</sequence>
<protein>
    <submittedName>
        <fullName evidence="2">Serine protease</fullName>
    </submittedName>
</protein>
<comment type="caution">
    <text evidence="2">The sequence shown here is derived from an EMBL/GenBank/DDBJ whole genome shotgun (WGS) entry which is preliminary data.</text>
</comment>
<reference evidence="2 3" key="1">
    <citation type="submission" date="2024-07" db="EMBL/GenBank/DDBJ databases">
        <authorList>
            <person name="Kang M."/>
        </authorList>
    </citation>
    <scope>NUCLEOTIDE SEQUENCE [LARGE SCALE GENOMIC DNA]</scope>
    <source>
        <strain evidence="2 3">DFM31</strain>
    </source>
</reference>
<dbReference type="SUPFAM" id="SSF50494">
    <property type="entry name" value="Trypsin-like serine proteases"/>
    <property type="match status" value="1"/>
</dbReference>
<dbReference type="GO" id="GO:0008233">
    <property type="term" value="F:peptidase activity"/>
    <property type="evidence" value="ECO:0007669"/>
    <property type="project" value="UniProtKB-KW"/>
</dbReference>
<dbReference type="InterPro" id="IPR009003">
    <property type="entry name" value="Peptidase_S1_PA"/>
</dbReference>
<organism evidence="2 3">
    <name type="scientific">Meridianimarinicoccus marinus</name>
    <dbReference type="NCBI Taxonomy" id="3231483"/>
    <lineage>
        <taxon>Bacteria</taxon>
        <taxon>Pseudomonadati</taxon>
        <taxon>Pseudomonadota</taxon>
        <taxon>Alphaproteobacteria</taxon>
        <taxon>Rhodobacterales</taxon>
        <taxon>Paracoccaceae</taxon>
        <taxon>Meridianimarinicoccus</taxon>
    </lineage>
</organism>